<evidence type="ECO:0000256" key="3">
    <source>
        <dbReference type="ARBA" id="ARBA00022679"/>
    </source>
</evidence>
<dbReference type="SMART" id="SM00829">
    <property type="entry name" value="PKS_ER"/>
    <property type="match status" value="1"/>
</dbReference>
<gene>
    <name evidence="10" type="ORF">OIDMADRAFT_207831</name>
</gene>
<dbReference type="InterPro" id="IPR016035">
    <property type="entry name" value="Acyl_Trfase/lysoPLipase"/>
</dbReference>
<dbReference type="CDD" id="cd05195">
    <property type="entry name" value="enoyl_red"/>
    <property type="match status" value="1"/>
</dbReference>
<dbReference type="CDD" id="cd02440">
    <property type="entry name" value="AdoMet_MTases"/>
    <property type="match status" value="1"/>
</dbReference>
<feature type="domain" description="PKS/mFAS DH" evidence="9">
    <location>
        <begin position="907"/>
        <end position="1194"/>
    </location>
</feature>
<evidence type="ECO:0000256" key="6">
    <source>
        <dbReference type="PROSITE-ProRule" id="PRU01363"/>
    </source>
</evidence>
<dbReference type="Pfam" id="PF13602">
    <property type="entry name" value="ADH_zinc_N_2"/>
    <property type="match status" value="1"/>
</dbReference>
<name>A0A0C3GCH2_OIDMZ</name>
<keyword evidence="1" id="KW-0596">Phosphopantetheine</keyword>
<dbReference type="STRING" id="913774.A0A0C3GCH2"/>
<dbReference type="Pfam" id="PF00550">
    <property type="entry name" value="PP-binding"/>
    <property type="match status" value="1"/>
</dbReference>
<dbReference type="InterPro" id="IPR013968">
    <property type="entry name" value="PKS_KR"/>
</dbReference>
<dbReference type="Gene3D" id="3.40.50.150">
    <property type="entry name" value="Vaccinia Virus protein VP39"/>
    <property type="match status" value="1"/>
</dbReference>
<dbReference type="SUPFAM" id="SSF51735">
    <property type="entry name" value="NAD(P)-binding Rossmann-fold domains"/>
    <property type="match status" value="2"/>
</dbReference>
<dbReference type="Pfam" id="PF02801">
    <property type="entry name" value="Ketoacyl-synt_C"/>
    <property type="match status" value="1"/>
</dbReference>
<dbReference type="PANTHER" id="PTHR43775:SF28">
    <property type="entry name" value="SYNTHASE, PUTATIVE-RELATED"/>
    <property type="match status" value="1"/>
</dbReference>
<dbReference type="Gene3D" id="3.40.366.10">
    <property type="entry name" value="Malonyl-Coenzyme A Acyl Carrier Protein, domain 2"/>
    <property type="match status" value="1"/>
</dbReference>
<dbReference type="Pfam" id="PF08659">
    <property type="entry name" value="KR"/>
    <property type="match status" value="1"/>
</dbReference>
<dbReference type="Pfam" id="PF16197">
    <property type="entry name" value="KAsynt_C_assoc"/>
    <property type="match status" value="1"/>
</dbReference>
<dbReference type="EMBL" id="KN832892">
    <property type="protein sequence ID" value="KIM93865.1"/>
    <property type="molecule type" value="Genomic_DNA"/>
</dbReference>
<reference evidence="10 11" key="1">
    <citation type="submission" date="2014-04" db="EMBL/GenBank/DDBJ databases">
        <authorList>
            <consortium name="DOE Joint Genome Institute"/>
            <person name="Kuo A."/>
            <person name="Martino E."/>
            <person name="Perotto S."/>
            <person name="Kohler A."/>
            <person name="Nagy L.G."/>
            <person name="Floudas D."/>
            <person name="Copeland A."/>
            <person name="Barry K.W."/>
            <person name="Cichocki N."/>
            <person name="Veneault-Fourrey C."/>
            <person name="LaButti K."/>
            <person name="Lindquist E.A."/>
            <person name="Lipzen A."/>
            <person name="Lundell T."/>
            <person name="Morin E."/>
            <person name="Murat C."/>
            <person name="Sun H."/>
            <person name="Tunlid A."/>
            <person name="Henrissat B."/>
            <person name="Grigoriev I.V."/>
            <person name="Hibbett D.S."/>
            <person name="Martin F."/>
            <person name="Nordberg H.P."/>
            <person name="Cantor M.N."/>
            <person name="Hua S.X."/>
        </authorList>
    </citation>
    <scope>NUCLEOTIDE SEQUENCE [LARGE SCALE GENOMIC DNA]</scope>
    <source>
        <strain evidence="10 11">Zn</strain>
    </source>
</reference>
<dbReference type="InterPro" id="IPR036736">
    <property type="entry name" value="ACP-like_sf"/>
</dbReference>
<keyword evidence="4" id="KW-0560">Oxidoreductase</keyword>
<dbReference type="Pfam" id="PF00698">
    <property type="entry name" value="Acyl_transf_1"/>
    <property type="match status" value="1"/>
</dbReference>
<dbReference type="Proteomes" id="UP000054321">
    <property type="component" value="Unassembled WGS sequence"/>
</dbReference>
<dbReference type="Gene3D" id="3.10.129.110">
    <property type="entry name" value="Polyketide synthase dehydratase"/>
    <property type="match status" value="1"/>
</dbReference>
<dbReference type="PROSITE" id="PS50075">
    <property type="entry name" value="CARRIER"/>
    <property type="match status" value="1"/>
</dbReference>
<evidence type="ECO:0000256" key="5">
    <source>
        <dbReference type="ARBA" id="ARBA00023268"/>
    </source>
</evidence>
<dbReference type="GO" id="GO:0044550">
    <property type="term" value="P:secondary metabolite biosynthetic process"/>
    <property type="evidence" value="ECO:0007669"/>
    <property type="project" value="TreeGrafter"/>
</dbReference>
<dbReference type="CDD" id="cd00833">
    <property type="entry name" value="PKS"/>
    <property type="match status" value="1"/>
</dbReference>
<dbReference type="InterPro" id="IPR057326">
    <property type="entry name" value="KR_dom"/>
</dbReference>
<dbReference type="SUPFAM" id="SSF50129">
    <property type="entry name" value="GroES-like"/>
    <property type="match status" value="1"/>
</dbReference>
<dbReference type="InterPro" id="IPR013217">
    <property type="entry name" value="Methyltransf_12"/>
</dbReference>
<organism evidence="10 11">
    <name type="scientific">Oidiodendron maius (strain Zn)</name>
    <dbReference type="NCBI Taxonomy" id="913774"/>
    <lineage>
        <taxon>Eukaryota</taxon>
        <taxon>Fungi</taxon>
        <taxon>Dikarya</taxon>
        <taxon>Ascomycota</taxon>
        <taxon>Pezizomycotina</taxon>
        <taxon>Leotiomycetes</taxon>
        <taxon>Leotiomycetes incertae sedis</taxon>
        <taxon>Myxotrichaceae</taxon>
        <taxon>Oidiodendron</taxon>
    </lineage>
</organism>
<dbReference type="InterPro" id="IPR011032">
    <property type="entry name" value="GroES-like_sf"/>
</dbReference>
<evidence type="ECO:0000313" key="11">
    <source>
        <dbReference type="Proteomes" id="UP000054321"/>
    </source>
</evidence>
<dbReference type="InterPro" id="IPR014031">
    <property type="entry name" value="Ketoacyl_synth_C"/>
</dbReference>
<dbReference type="Pfam" id="PF21089">
    <property type="entry name" value="PKS_DH_N"/>
    <property type="match status" value="1"/>
</dbReference>
<evidence type="ECO:0000259" key="9">
    <source>
        <dbReference type="PROSITE" id="PS52019"/>
    </source>
</evidence>
<dbReference type="InterPro" id="IPR013154">
    <property type="entry name" value="ADH-like_N"/>
</dbReference>
<dbReference type="Pfam" id="PF08240">
    <property type="entry name" value="ADH_N"/>
    <property type="match status" value="1"/>
</dbReference>
<dbReference type="InterPro" id="IPR049552">
    <property type="entry name" value="PKS_DH_N"/>
</dbReference>
<dbReference type="PANTHER" id="PTHR43775">
    <property type="entry name" value="FATTY ACID SYNTHASE"/>
    <property type="match status" value="1"/>
</dbReference>
<evidence type="ECO:0000256" key="2">
    <source>
        <dbReference type="ARBA" id="ARBA00022553"/>
    </source>
</evidence>
<dbReference type="GO" id="GO:0016491">
    <property type="term" value="F:oxidoreductase activity"/>
    <property type="evidence" value="ECO:0007669"/>
    <property type="project" value="UniProtKB-KW"/>
</dbReference>
<dbReference type="SMART" id="SM00822">
    <property type="entry name" value="PKS_KR"/>
    <property type="match status" value="1"/>
</dbReference>
<dbReference type="SMART" id="SM00826">
    <property type="entry name" value="PKS_DH"/>
    <property type="match status" value="1"/>
</dbReference>
<evidence type="ECO:0000259" key="8">
    <source>
        <dbReference type="PROSITE" id="PS52004"/>
    </source>
</evidence>
<feature type="region of interest" description="C-terminal hotdog fold" evidence="6">
    <location>
        <begin position="1048"/>
        <end position="1194"/>
    </location>
</feature>
<dbReference type="InterPro" id="IPR020841">
    <property type="entry name" value="PKS_Beta-ketoAc_synthase_dom"/>
</dbReference>
<accession>A0A0C3GCH2</accession>
<dbReference type="Gene3D" id="3.40.47.10">
    <property type="match status" value="1"/>
</dbReference>
<dbReference type="InterPro" id="IPR056501">
    <property type="entry name" value="NAD-bd_HRPKS_sdrA"/>
</dbReference>
<dbReference type="InParanoid" id="A0A0C3GCH2"/>
<proteinExistence type="predicted"/>
<dbReference type="InterPro" id="IPR029063">
    <property type="entry name" value="SAM-dependent_MTases_sf"/>
</dbReference>
<dbReference type="SUPFAM" id="SSF52151">
    <property type="entry name" value="FabD/lysophospholipase-like"/>
    <property type="match status" value="1"/>
</dbReference>
<dbReference type="InterPro" id="IPR020807">
    <property type="entry name" value="PKS_DH"/>
</dbReference>
<dbReference type="InterPro" id="IPR016036">
    <property type="entry name" value="Malonyl_transacylase_ACP-bd"/>
</dbReference>
<dbReference type="InterPro" id="IPR020843">
    <property type="entry name" value="ER"/>
</dbReference>
<dbReference type="SMART" id="SM00825">
    <property type="entry name" value="PKS_KS"/>
    <property type="match status" value="1"/>
</dbReference>
<dbReference type="InterPro" id="IPR036291">
    <property type="entry name" value="NAD(P)-bd_dom_sf"/>
</dbReference>
<dbReference type="InterPro" id="IPR042104">
    <property type="entry name" value="PKS_dehydratase_sf"/>
</dbReference>
<evidence type="ECO:0000256" key="1">
    <source>
        <dbReference type="ARBA" id="ARBA00022450"/>
    </source>
</evidence>
<dbReference type="Pfam" id="PF00109">
    <property type="entry name" value="ketoacyl-synt"/>
    <property type="match status" value="1"/>
</dbReference>
<reference evidence="11" key="2">
    <citation type="submission" date="2015-01" db="EMBL/GenBank/DDBJ databases">
        <title>Evolutionary Origins and Diversification of the Mycorrhizal Mutualists.</title>
        <authorList>
            <consortium name="DOE Joint Genome Institute"/>
            <consortium name="Mycorrhizal Genomics Consortium"/>
            <person name="Kohler A."/>
            <person name="Kuo A."/>
            <person name="Nagy L.G."/>
            <person name="Floudas D."/>
            <person name="Copeland A."/>
            <person name="Barry K.W."/>
            <person name="Cichocki N."/>
            <person name="Veneault-Fourrey C."/>
            <person name="LaButti K."/>
            <person name="Lindquist E.A."/>
            <person name="Lipzen A."/>
            <person name="Lundell T."/>
            <person name="Morin E."/>
            <person name="Murat C."/>
            <person name="Riley R."/>
            <person name="Ohm R."/>
            <person name="Sun H."/>
            <person name="Tunlid A."/>
            <person name="Henrissat B."/>
            <person name="Grigoriev I.V."/>
            <person name="Hibbett D.S."/>
            <person name="Martin F."/>
        </authorList>
    </citation>
    <scope>NUCLEOTIDE SEQUENCE [LARGE SCALE GENOMIC DNA]</scope>
    <source>
        <strain evidence="11">Zn</strain>
    </source>
</reference>
<dbReference type="InterPro" id="IPR009081">
    <property type="entry name" value="PP-bd_ACP"/>
</dbReference>
<dbReference type="Pfam" id="PF14765">
    <property type="entry name" value="PS-DH"/>
    <property type="match status" value="1"/>
</dbReference>
<dbReference type="InterPro" id="IPR050091">
    <property type="entry name" value="PKS_NRPS_Biosynth_Enz"/>
</dbReference>
<evidence type="ECO:0000256" key="4">
    <source>
        <dbReference type="ARBA" id="ARBA00023002"/>
    </source>
</evidence>
<dbReference type="SUPFAM" id="SSF55048">
    <property type="entry name" value="Probable ACP-binding domain of malonyl-CoA ACP transacylase"/>
    <property type="match status" value="1"/>
</dbReference>
<dbReference type="SUPFAM" id="SSF53335">
    <property type="entry name" value="S-adenosyl-L-methionine-dependent methyltransferases"/>
    <property type="match status" value="1"/>
</dbReference>
<feature type="active site" description="Proton acceptor; for dehydratase activity" evidence="6">
    <location>
        <position position="939"/>
    </location>
</feature>
<feature type="active site" description="Proton donor; for dehydratase activity" evidence="6">
    <location>
        <position position="1110"/>
    </location>
</feature>
<dbReference type="InterPro" id="IPR001227">
    <property type="entry name" value="Ac_transferase_dom_sf"/>
</dbReference>
<dbReference type="GO" id="GO:0006633">
    <property type="term" value="P:fatty acid biosynthetic process"/>
    <property type="evidence" value="ECO:0007669"/>
    <property type="project" value="TreeGrafter"/>
</dbReference>
<dbReference type="Gene3D" id="3.40.50.720">
    <property type="entry name" value="NAD(P)-binding Rossmann-like Domain"/>
    <property type="match status" value="2"/>
</dbReference>
<evidence type="ECO:0000259" key="7">
    <source>
        <dbReference type="PROSITE" id="PS50075"/>
    </source>
</evidence>
<feature type="domain" description="Ketosynthase family 3 (KS3)" evidence="8">
    <location>
        <begin position="15"/>
        <end position="442"/>
    </location>
</feature>
<dbReference type="Gene3D" id="3.90.180.10">
    <property type="entry name" value="Medium-chain alcohol dehydrogenases, catalytic domain"/>
    <property type="match status" value="1"/>
</dbReference>
<dbReference type="InterPro" id="IPR014043">
    <property type="entry name" value="Acyl_transferase_dom"/>
</dbReference>
<evidence type="ECO:0000313" key="10">
    <source>
        <dbReference type="EMBL" id="KIM93865.1"/>
    </source>
</evidence>
<dbReference type="Gene3D" id="3.30.70.3290">
    <property type="match status" value="1"/>
</dbReference>
<dbReference type="InterPro" id="IPR032821">
    <property type="entry name" value="PKS_assoc"/>
</dbReference>
<dbReference type="InterPro" id="IPR016039">
    <property type="entry name" value="Thiolase-like"/>
</dbReference>
<protein>
    <submittedName>
        <fullName evidence="10">Uncharacterized protein</fullName>
    </submittedName>
</protein>
<dbReference type="SMART" id="SM00827">
    <property type="entry name" value="PKS_AT"/>
    <property type="match status" value="1"/>
</dbReference>
<dbReference type="OrthoDB" id="329835at2759"/>
<dbReference type="InterPro" id="IPR049551">
    <property type="entry name" value="PKS_DH_C"/>
</dbReference>
<dbReference type="PROSITE" id="PS52004">
    <property type="entry name" value="KS3_2"/>
    <property type="match status" value="1"/>
</dbReference>
<dbReference type="HOGENOM" id="CLU_000022_31_1_1"/>
<keyword evidence="3" id="KW-0808">Transferase</keyword>
<keyword evidence="5" id="KW-0511">Multifunctional enzyme</keyword>
<feature type="domain" description="Carrier" evidence="7">
    <location>
        <begin position="2378"/>
        <end position="2457"/>
    </location>
</feature>
<sequence length="2461" mass="268530">MAHNNAENGSATFPFLPIAICGMACRLPGGVNSPHQLFEFLMAGGDARSKVPSSRYNISAYYSPTLNKKPGTTNTEYGYFLDESVDLGALDSTFFSMPRTEVAHLDPQQRIMLEVARESLDDAGETPAGWKGKNVGVYVGSYGSDWADNYNREILQYGPYQINTTDDFSLSNRLSYEMDLRGPSMTIRTACSSSLIGLNEACSAMAKGDCTSAIVGGTSILMAPAMTTALSERGTLSPDGSCKSFSAAANGYARGEAIVAIYLKPLRDALRDGNPIRAVVTGTAANSDGKTHGFSVPSASAHEALIRHTYRLAGITDEDISKTAFFECHGTGTPVGDRIETEAVANVFGPLGGIHIGSIKPNLGHSEGASGLTSLLKVVLALEHKTLPPNIKSLPLNPNIPFERGRLTLLQEAAPLPEGRCERASINSFGIGGSNAHAIIESAASLGVSRIKPKRASPTIPQLLVYSANTAWSLEGMIQRYQSFLETTSEPLADIAYTLANRREHLPYRSYAVRTGESPGIAAPLSSWETGQVPSLVMIFTGQGAQWPRMGRELRSNPVFSSTIKSLDNYLHNLGAAWSLEEELFKPARTSRVNEAEFSQPLCTALQLALVDTFASIGIKPAAVIGHSSGEIAAAYAAGALTIEEAMNVAFHRGAVSALQTKRGAMAAVGLSWEEAKKHLIPGVVIACDNSHKGVTISGDADKLELVMADIKNSYPDILTSMLKVDRAYHSHHMMEVGKEYYCAMAGSGVVGKTPQVPLFSTVTGELWTNGQLGPKYWQDNLEFPVRFKTAVCSLLKYAATKHPVFLEVGPHPSLTGLVRQILTHESKTGPTIVPTIKRRQNGMEDFLSAVGKLYTLHVDVDFNALMPIGSGSSAPGLPCYPWDHQKIHWYESRVSKDWRHQKYPYHDLLGRKVLESTDLEPVWRNILHLDNVSWVSDHKINDDIVFPFSAYVAMAAEGMQQISGIQLDSIKFQKTAVSTALLLSEDTPTELVTAFHRQQLTKEMDSEWWEFTISSHNGNLWTKHCTGAVRAESKMPSEDAEYPEDLTRKVSSQKWYKAVSRRGLNYGPHFRTLEQVMSSTMAPHLATARVRNNCHGDEAAYHLHPVIVDSFFQLLSLTTRSGLAHTYRRLVATSVESLTISRCSSDYVTLATSAELVGGGSGALGEGSCIADSGIVLQASGARMTLLDDDGADESNKLRGGGAPITARSEWVPHIDFVDVKALVEPHQAGRPYAPALAELTSLAISLSKQLFTGITDVQLPHLKKYKAWLDQQQALPNFDTLKLAGRINSLVGQQAKSPAAPVAAAISRVSANIVTILSGEKGAFEILNADGTLNKINAFMKESCSSSLSSNFIRSFALSNPCLRVLELGATYGAATEGILKNLKHPNGQLLYSQYVCADVSMGMVNVAKERFKGIANLEFALLDVSKDLSTQGFDDDNKKFDLIIATDVLHATPRLQTSLHNVHKLLSPNGRLLIQEPVPGSAWRKQVLGVLPGWWCGIEDGNEREEEPYISLTRWKEELVATGFESPGAVEQENFTVAIIAKPRGDKEATSSKRITLLCSNISTPDSPLEKELEARGYSISRCTVEMVSPHGDDIVALLDLDEKPFFENINEATFEKLKSFVADAHKSESGILWVTRPSQTLCPDPRYAPVIGLSRTLRSEIGIEFAVCEADDSDSAAGCMAVANVIGAFQRREEKDGPGLEFEYAISKGKIFTHRLFPFSLEDELHVEKSFDQAVLKIERPGRLDSIQWVGQPAVAPQGDEVEIEVHVTGANFRDILVAMGKIELPERTFGYEAAGIVRRIGPNVTNFCAGDRVIFMGVKTFSTVVIATESLCEMLPQDMSFADGAGIPFAFTTAIYCLITIGNLEKQQSVLIHSGCNAIGLAAIQVSRMLGAEIYTTVNSEEEAIHLIENYNVPRSRIFQISSFADGLMHETQRKGVDIALNSLSGELLHATWRCVAKWGTMIEIASGESVSRGGKLDMDIFSDNRSYCCVDMDQIIRERPTTVNRLLRQMMEYFRQGYLYPIKPARVSNATEIQEAFEYMQQGNHIGKIVLELRDNITSKLRLGKVSLPKKISAELDASASYLLVGGLGGIGRSISLWMAQHGAKNLTFLTRNAGSRSNDQDFVNELESMGCKAVLVKGDVTDVIDVSRAVNASERLGPLKGIIQLSMVLRDQAFERMTFKDWSCVMDPKVKGTWNLHNVTLKRSLDLDFFFLFSSLSGTLGQTGQANYASANTFLDAFVLYRTGMGLPCSAIALGAMEDVGYLSEIENEALLKKMQGSGWRANQEAELLEAFNAAMIGERRQEREKEGRLVEPNMFALGIEPTQTQLETDVRMSVYRNSRRGDSSGGASNDVLHSFLTTAKKDPNVLQSSDAVAIVASEIGKAILSLLLRPCEGVKLELDTKADELGLDSMVAVEMRAWWKRNFGGEINILEILSAGTIGALGKKAIEGLEKRM</sequence>
<dbReference type="InterPro" id="IPR014030">
    <property type="entry name" value="Ketoacyl_synth_N"/>
</dbReference>
<dbReference type="GO" id="GO:0004312">
    <property type="term" value="F:fatty acid synthase activity"/>
    <property type="evidence" value="ECO:0007669"/>
    <property type="project" value="TreeGrafter"/>
</dbReference>
<dbReference type="SUPFAM" id="SSF47336">
    <property type="entry name" value="ACP-like"/>
    <property type="match status" value="1"/>
</dbReference>
<dbReference type="PROSITE" id="PS52019">
    <property type="entry name" value="PKS_MFAS_DH"/>
    <property type="match status" value="1"/>
</dbReference>
<keyword evidence="2" id="KW-0597">Phosphoprotein</keyword>
<dbReference type="InterPro" id="IPR049900">
    <property type="entry name" value="PKS_mFAS_DH"/>
</dbReference>
<dbReference type="Pfam" id="PF23114">
    <property type="entry name" value="NAD-bd_HRPKS_sdrA"/>
    <property type="match status" value="1"/>
</dbReference>
<dbReference type="SUPFAM" id="SSF53901">
    <property type="entry name" value="Thiolase-like"/>
    <property type="match status" value="1"/>
</dbReference>
<feature type="region of interest" description="N-terminal hotdog fold" evidence="6">
    <location>
        <begin position="907"/>
        <end position="1037"/>
    </location>
</feature>
<dbReference type="Pfam" id="PF08242">
    <property type="entry name" value="Methyltransf_12"/>
    <property type="match status" value="1"/>
</dbReference>
<keyword evidence="11" id="KW-1185">Reference proteome</keyword>